<proteinExistence type="predicted"/>
<dbReference type="Proteomes" id="UP001589532">
    <property type="component" value="Unassembled WGS sequence"/>
</dbReference>
<feature type="domain" description="Peptidase M24" evidence="1">
    <location>
        <begin position="184"/>
        <end position="399"/>
    </location>
</feature>
<organism evidence="2 3">
    <name type="scientific">Nonomuraea helvata</name>
    <dbReference type="NCBI Taxonomy" id="37484"/>
    <lineage>
        <taxon>Bacteria</taxon>
        <taxon>Bacillati</taxon>
        <taxon>Actinomycetota</taxon>
        <taxon>Actinomycetes</taxon>
        <taxon>Streptosporangiales</taxon>
        <taxon>Streptosporangiaceae</taxon>
        <taxon>Nonomuraea</taxon>
    </lineage>
</organism>
<dbReference type="SUPFAM" id="SSF55920">
    <property type="entry name" value="Creatinase/aminopeptidase"/>
    <property type="match status" value="1"/>
</dbReference>
<dbReference type="InterPro" id="IPR050659">
    <property type="entry name" value="Peptidase_M24B"/>
</dbReference>
<evidence type="ECO:0000313" key="2">
    <source>
        <dbReference type="EMBL" id="MFB9624174.1"/>
    </source>
</evidence>
<gene>
    <name evidence="2" type="ORF">ACFFSA_13890</name>
</gene>
<name>A0ABV5RZG6_9ACTN</name>
<dbReference type="EMBL" id="JBHMBW010000011">
    <property type="protein sequence ID" value="MFB9624174.1"/>
    <property type="molecule type" value="Genomic_DNA"/>
</dbReference>
<dbReference type="CDD" id="cd01066">
    <property type="entry name" value="APP_MetAP"/>
    <property type="match status" value="1"/>
</dbReference>
<comment type="caution">
    <text evidence="2">The sequence shown here is derived from an EMBL/GenBank/DDBJ whole genome shotgun (WGS) entry which is preliminary data.</text>
</comment>
<sequence>MGGIGAEEYAARQEAMRRLAAREGFHGVVAWSRGGSAQDRYADVHHLTGFYQHRPFVPDVPGHWRARGHAAVVLPVDAPPTPSNGHAARTGDARGTIMLITDAGDLQEPRPVARVRAAADLVDALAEQIRAWIRPGKVALIGCESMAASWWCRLRSVLPGHELVCADELAWAARRIKSPAELDLLRASGALGVAAMAAARDAAEPGVTEADVAAAAVAEIVRAGGAYYGMGISSGTRSHTFAASGPAPYSADRRLAAGDLLRIDLYGSVHGYLFELARTWVVGEEPTTEQRRLLDAVRDSVLAGIDLLRPGRTFGEVARRCQEVFERSAFAAHHGLPEAEMHGVWGHGLGLSFEPPWIIEDGPHAGERAEAGMCLALERRLAVHSVGGAGYEEDVIVTDAGPELTTTGRRSPEPAAR</sequence>
<evidence type="ECO:0000259" key="1">
    <source>
        <dbReference type="Pfam" id="PF00557"/>
    </source>
</evidence>
<keyword evidence="3" id="KW-1185">Reference proteome</keyword>
<dbReference type="InterPro" id="IPR036005">
    <property type="entry name" value="Creatinase/aminopeptidase-like"/>
</dbReference>
<accession>A0ABV5RZG6</accession>
<dbReference type="Pfam" id="PF00557">
    <property type="entry name" value="Peptidase_M24"/>
    <property type="match status" value="1"/>
</dbReference>
<dbReference type="PANTHER" id="PTHR46112:SF2">
    <property type="entry name" value="XAA-PRO AMINOPEPTIDASE P-RELATED"/>
    <property type="match status" value="1"/>
</dbReference>
<evidence type="ECO:0000313" key="3">
    <source>
        <dbReference type="Proteomes" id="UP001589532"/>
    </source>
</evidence>
<reference evidence="2 3" key="1">
    <citation type="submission" date="2024-09" db="EMBL/GenBank/DDBJ databases">
        <authorList>
            <person name="Sun Q."/>
            <person name="Mori K."/>
        </authorList>
    </citation>
    <scope>NUCLEOTIDE SEQUENCE [LARGE SCALE GENOMIC DNA]</scope>
    <source>
        <strain evidence="2 3">JCM 3143</strain>
    </source>
</reference>
<protein>
    <submittedName>
        <fullName evidence="2">M24 family metallopeptidase</fullName>
    </submittedName>
</protein>
<dbReference type="InterPro" id="IPR000994">
    <property type="entry name" value="Pept_M24"/>
</dbReference>
<dbReference type="RefSeq" id="WP_344995904.1">
    <property type="nucleotide sequence ID" value="NZ_BAAAXV010000008.1"/>
</dbReference>
<dbReference type="Gene3D" id="3.90.230.10">
    <property type="entry name" value="Creatinase/methionine aminopeptidase superfamily"/>
    <property type="match status" value="1"/>
</dbReference>
<dbReference type="InterPro" id="IPR029149">
    <property type="entry name" value="Creatin/AminoP/Spt16_N"/>
</dbReference>
<dbReference type="PANTHER" id="PTHR46112">
    <property type="entry name" value="AMINOPEPTIDASE"/>
    <property type="match status" value="1"/>
</dbReference>
<dbReference type="SUPFAM" id="SSF53092">
    <property type="entry name" value="Creatinase/prolidase N-terminal domain"/>
    <property type="match status" value="1"/>
</dbReference>